<protein>
    <submittedName>
        <fullName evidence="1">Uncharacterized protein</fullName>
    </submittedName>
</protein>
<dbReference type="Proteomes" id="UP000076825">
    <property type="component" value="Chromosome 1"/>
</dbReference>
<keyword evidence="2" id="KW-1185">Reference proteome</keyword>
<evidence type="ECO:0000313" key="2">
    <source>
        <dbReference type="Proteomes" id="UP000076825"/>
    </source>
</evidence>
<name>A0A157M5N6_9BORD</name>
<evidence type="ECO:0000313" key="1">
    <source>
        <dbReference type="EMBL" id="SAI72264.1"/>
    </source>
</evidence>
<dbReference type="RefSeq" id="WP_025516440.1">
    <property type="nucleotide sequence ID" value="NZ_CP016340.1"/>
</dbReference>
<accession>A0A157M5N6</accession>
<dbReference type="EMBL" id="LT546645">
    <property type="protein sequence ID" value="SAI72264.1"/>
    <property type="molecule type" value="Genomic_DNA"/>
</dbReference>
<dbReference type="PATRIC" id="fig|123899.6.peg.3116"/>
<reference evidence="1 2" key="1">
    <citation type="submission" date="2016-04" db="EMBL/GenBank/DDBJ databases">
        <authorList>
            <consortium name="Pathogen Informatics"/>
        </authorList>
    </citation>
    <scope>NUCLEOTIDE SEQUENCE [LARGE SCALE GENOMIC DNA]</scope>
    <source>
        <strain evidence="1 2">H044680328</strain>
    </source>
</reference>
<dbReference type="OrthoDB" id="8687905at2"/>
<dbReference type="GeneID" id="56589637"/>
<sequence length="88" mass="9925">MLEFKPGARAYLSAIRALSTDGEGNEIFVGMTLKESTWYQQYLDESFYGDADRTDGSQEKYLALQDRHESARLAVIAEELSSQDPLTQ</sequence>
<proteinExistence type="predicted"/>
<dbReference type="AlphaFoldDB" id="A0A157M5N6"/>
<organism evidence="1 2">
    <name type="scientific">Bordetella trematum</name>
    <dbReference type="NCBI Taxonomy" id="123899"/>
    <lineage>
        <taxon>Bacteria</taxon>
        <taxon>Pseudomonadati</taxon>
        <taxon>Pseudomonadota</taxon>
        <taxon>Betaproteobacteria</taxon>
        <taxon>Burkholderiales</taxon>
        <taxon>Alcaligenaceae</taxon>
        <taxon>Bordetella</taxon>
    </lineage>
</organism>
<dbReference type="KEGG" id="btrm:SAMEA390648703121"/>
<gene>
    <name evidence="1" type="ORF">SAMEA3906487_03121</name>
</gene>